<gene>
    <name evidence="2" type="ORF">BGK67_01095</name>
</gene>
<evidence type="ECO:0000313" key="3">
    <source>
        <dbReference type="Proteomes" id="UP000095705"/>
    </source>
</evidence>
<dbReference type="InterPro" id="IPR036388">
    <property type="entry name" value="WH-like_DNA-bd_sf"/>
</dbReference>
<reference evidence="2 3" key="1">
    <citation type="submission" date="2016-08" db="EMBL/GenBank/DDBJ databases">
        <title>The complete genome of Streptomyces subrutilus 10-1-1.</title>
        <authorList>
            <person name="Chen X."/>
        </authorList>
    </citation>
    <scope>NUCLEOTIDE SEQUENCE [LARGE SCALE GENOMIC DNA]</scope>
    <source>
        <strain evidence="2 3">10-1-1</strain>
    </source>
</reference>
<feature type="compositionally biased region" description="Low complexity" evidence="1">
    <location>
        <begin position="96"/>
        <end position="107"/>
    </location>
</feature>
<evidence type="ECO:0000313" key="2">
    <source>
        <dbReference type="EMBL" id="OEJ30152.1"/>
    </source>
</evidence>
<proteinExistence type="predicted"/>
<name>A0A1E5PLD1_9ACTN</name>
<dbReference type="RefSeq" id="WP_069918276.1">
    <property type="nucleotide sequence ID" value="NZ_MEHK01000001.1"/>
</dbReference>
<dbReference type="Gene3D" id="1.10.10.10">
    <property type="entry name" value="Winged helix-like DNA-binding domain superfamily/Winged helix DNA-binding domain"/>
    <property type="match status" value="1"/>
</dbReference>
<organism evidence="2 3">
    <name type="scientific">Streptomyces subrutilus</name>
    <dbReference type="NCBI Taxonomy" id="36818"/>
    <lineage>
        <taxon>Bacteria</taxon>
        <taxon>Bacillati</taxon>
        <taxon>Actinomycetota</taxon>
        <taxon>Actinomycetes</taxon>
        <taxon>Kitasatosporales</taxon>
        <taxon>Streptomycetaceae</taxon>
        <taxon>Streptomyces</taxon>
    </lineage>
</organism>
<dbReference type="Proteomes" id="UP000095705">
    <property type="component" value="Unassembled WGS sequence"/>
</dbReference>
<sequence length="240" mass="25224">MDKEPVNTPIQTEYTEHLTAALAANQAEQATLTARLNKLRGEEKWLAAALADTPRAVGVEPPPGPAQPASSTPPVGKGTDAAAVPLPRMEKPADGAAPATKATTTKKASAKKTTAKRASETPAKQTAAVKKTPAKKTAAAGAKETTQAEPTLGNLLSEILSKQPGEPKKVSEIQSELEAAHPDRATSVQTIRNALQRLVEKDKLERDNRQGMVLYTWPVPEATPPPANPPKAEEPAPAPI</sequence>
<comment type="caution">
    <text evidence="2">The sequence shown here is derived from an EMBL/GenBank/DDBJ whole genome shotgun (WGS) entry which is preliminary data.</text>
</comment>
<feature type="region of interest" description="Disordered" evidence="1">
    <location>
        <begin position="215"/>
        <end position="240"/>
    </location>
</feature>
<evidence type="ECO:0000256" key="1">
    <source>
        <dbReference type="SAM" id="MobiDB-lite"/>
    </source>
</evidence>
<feature type="region of interest" description="Disordered" evidence="1">
    <location>
        <begin position="52"/>
        <end position="152"/>
    </location>
</feature>
<dbReference type="AlphaFoldDB" id="A0A1E5PLD1"/>
<dbReference type="EMBL" id="MEHK01000001">
    <property type="protein sequence ID" value="OEJ30152.1"/>
    <property type="molecule type" value="Genomic_DNA"/>
</dbReference>
<protein>
    <recommendedName>
        <fullName evidence="4">Regulatory protein</fullName>
    </recommendedName>
</protein>
<accession>A0A1E5PLD1</accession>
<evidence type="ECO:0008006" key="4">
    <source>
        <dbReference type="Google" id="ProtNLM"/>
    </source>
</evidence>
<feature type="compositionally biased region" description="Low complexity" evidence="1">
    <location>
        <begin position="121"/>
        <end position="149"/>
    </location>
</feature>
<keyword evidence="3" id="KW-1185">Reference proteome</keyword>